<keyword evidence="9" id="KW-1185">Reference proteome</keyword>
<organism evidence="8 9">
    <name type="scientific">Sporichthya brevicatena</name>
    <dbReference type="NCBI Taxonomy" id="171442"/>
    <lineage>
        <taxon>Bacteria</taxon>
        <taxon>Bacillati</taxon>
        <taxon>Actinomycetota</taxon>
        <taxon>Actinomycetes</taxon>
        <taxon>Sporichthyales</taxon>
        <taxon>Sporichthyaceae</taxon>
        <taxon>Sporichthya</taxon>
    </lineage>
</organism>
<dbReference type="RefSeq" id="WP_344603523.1">
    <property type="nucleotide sequence ID" value="NZ_BAAAHE010000011.1"/>
</dbReference>
<evidence type="ECO:0000256" key="2">
    <source>
        <dbReference type="ARBA" id="ARBA00022448"/>
    </source>
</evidence>
<proteinExistence type="predicted"/>
<keyword evidence="2" id="KW-0813">Transport</keyword>
<dbReference type="PANTHER" id="PTHR36923:SF3">
    <property type="entry name" value="FERREDOXIN"/>
    <property type="match status" value="1"/>
</dbReference>
<dbReference type="Gene3D" id="3.30.70.20">
    <property type="match status" value="1"/>
</dbReference>
<dbReference type="InterPro" id="IPR051269">
    <property type="entry name" value="Fe-S_cluster_ET"/>
</dbReference>
<dbReference type="SUPFAM" id="SSF54862">
    <property type="entry name" value="4Fe-4S ferredoxins"/>
    <property type="match status" value="1"/>
</dbReference>
<evidence type="ECO:0000256" key="6">
    <source>
        <dbReference type="ARBA" id="ARBA00023014"/>
    </source>
</evidence>
<keyword evidence="7" id="KW-0003">3Fe-4S</keyword>
<evidence type="ECO:0000256" key="3">
    <source>
        <dbReference type="ARBA" id="ARBA00022723"/>
    </source>
</evidence>
<protein>
    <submittedName>
        <fullName evidence="8">Ferredoxin</fullName>
    </submittedName>
</protein>
<evidence type="ECO:0000313" key="9">
    <source>
        <dbReference type="Proteomes" id="UP001500957"/>
    </source>
</evidence>
<keyword evidence="5" id="KW-0408">Iron</keyword>
<sequence length="64" mass="6819">MKVVIDARRCSGHGLCLSHAPEIFEHDDAGMAVVRPGSGNDLAAAREAEQNCPERAITVEVSDD</sequence>
<reference evidence="8 9" key="1">
    <citation type="journal article" date="2019" name="Int. J. Syst. Evol. Microbiol.">
        <title>The Global Catalogue of Microorganisms (GCM) 10K type strain sequencing project: providing services to taxonomists for standard genome sequencing and annotation.</title>
        <authorList>
            <consortium name="The Broad Institute Genomics Platform"/>
            <consortium name="The Broad Institute Genome Sequencing Center for Infectious Disease"/>
            <person name="Wu L."/>
            <person name="Ma J."/>
        </authorList>
    </citation>
    <scope>NUCLEOTIDE SEQUENCE [LARGE SCALE GENOMIC DNA]</scope>
    <source>
        <strain evidence="8 9">JCM 10671</strain>
    </source>
</reference>
<keyword evidence="6" id="KW-0411">Iron-sulfur</keyword>
<dbReference type="Pfam" id="PF13459">
    <property type="entry name" value="Fer4_15"/>
    <property type="match status" value="1"/>
</dbReference>
<comment type="cofactor">
    <cofactor evidence="1">
        <name>[3Fe-4S] cluster</name>
        <dbReference type="ChEBI" id="CHEBI:21137"/>
    </cofactor>
</comment>
<gene>
    <name evidence="8" type="ORF">GCM10009547_16660</name>
</gene>
<evidence type="ECO:0000256" key="7">
    <source>
        <dbReference type="ARBA" id="ARBA00023291"/>
    </source>
</evidence>
<dbReference type="EMBL" id="BAAAHE010000011">
    <property type="protein sequence ID" value="GAA0615375.1"/>
    <property type="molecule type" value="Genomic_DNA"/>
</dbReference>
<keyword evidence="4" id="KW-0249">Electron transport</keyword>
<accession>A0ABN1GNU0</accession>
<dbReference type="PANTHER" id="PTHR36923">
    <property type="entry name" value="FERREDOXIN"/>
    <property type="match status" value="1"/>
</dbReference>
<name>A0ABN1GNU0_9ACTN</name>
<comment type="caution">
    <text evidence="8">The sequence shown here is derived from an EMBL/GenBank/DDBJ whole genome shotgun (WGS) entry which is preliminary data.</text>
</comment>
<dbReference type="Proteomes" id="UP001500957">
    <property type="component" value="Unassembled WGS sequence"/>
</dbReference>
<keyword evidence="3" id="KW-0479">Metal-binding</keyword>
<evidence type="ECO:0000256" key="5">
    <source>
        <dbReference type="ARBA" id="ARBA00023004"/>
    </source>
</evidence>
<evidence type="ECO:0000256" key="4">
    <source>
        <dbReference type="ARBA" id="ARBA00022982"/>
    </source>
</evidence>
<evidence type="ECO:0000313" key="8">
    <source>
        <dbReference type="EMBL" id="GAA0615375.1"/>
    </source>
</evidence>
<evidence type="ECO:0000256" key="1">
    <source>
        <dbReference type="ARBA" id="ARBA00001927"/>
    </source>
</evidence>